<evidence type="ECO:0000313" key="2">
    <source>
        <dbReference type="Proteomes" id="UP000054783"/>
    </source>
</evidence>
<organism evidence="1 2">
    <name type="scientific">Trichinella patagoniensis</name>
    <dbReference type="NCBI Taxonomy" id="990121"/>
    <lineage>
        <taxon>Eukaryota</taxon>
        <taxon>Metazoa</taxon>
        <taxon>Ecdysozoa</taxon>
        <taxon>Nematoda</taxon>
        <taxon>Enoplea</taxon>
        <taxon>Dorylaimia</taxon>
        <taxon>Trichinellida</taxon>
        <taxon>Trichinellidae</taxon>
        <taxon>Trichinella</taxon>
    </lineage>
</organism>
<name>A0A0V1A8E6_9BILA</name>
<sequence>MVRAMKFKPDLEITAEPYQRILHEIKKRKKQLLITIFQISKRSVTSHAVYRQLRRTIRHLRNK</sequence>
<accession>A0A0V1A8E6</accession>
<protein>
    <submittedName>
        <fullName evidence="1">Uncharacterized protein</fullName>
    </submittedName>
</protein>
<dbReference type="AlphaFoldDB" id="A0A0V1A8E6"/>
<gene>
    <name evidence="1" type="ORF">T12_4821</name>
</gene>
<evidence type="ECO:0000313" key="1">
    <source>
        <dbReference type="EMBL" id="KRY21143.1"/>
    </source>
</evidence>
<reference evidence="1 2" key="1">
    <citation type="submission" date="2015-01" db="EMBL/GenBank/DDBJ databases">
        <title>Evolution of Trichinella species and genotypes.</title>
        <authorList>
            <person name="Korhonen P.K."/>
            <person name="Edoardo P."/>
            <person name="Giuseppe L.R."/>
            <person name="Gasser R.B."/>
        </authorList>
    </citation>
    <scope>NUCLEOTIDE SEQUENCE [LARGE SCALE GENOMIC DNA]</scope>
    <source>
        <strain evidence="1">ISS2496</strain>
    </source>
</reference>
<dbReference type="EMBL" id="JYDQ01000019">
    <property type="protein sequence ID" value="KRY21143.1"/>
    <property type="molecule type" value="Genomic_DNA"/>
</dbReference>
<proteinExistence type="predicted"/>
<keyword evidence="2" id="KW-1185">Reference proteome</keyword>
<dbReference type="Proteomes" id="UP000054783">
    <property type="component" value="Unassembled WGS sequence"/>
</dbReference>
<comment type="caution">
    <text evidence="1">The sequence shown here is derived from an EMBL/GenBank/DDBJ whole genome shotgun (WGS) entry which is preliminary data.</text>
</comment>